<keyword evidence="3" id="KW-0670">Pyruvate</keyword>
<dbReference type="EMBL" id="BKAJ01000075">
    <property type="protein sequence ID" value="GEP57183.1"/>
    <property type="molecule type" value="Genomic_DNA"/>
</dbReference>
<dbReference type="InterPro" id="IPR002192">
    <property type="entry name" value="PPDK_AMP/ATP-bd"/>
</dbReference>
<dbReference type="GO" id="GO:0016301">
    <property type="term" value="F:kinase activity"/>
    <property type="evidence" value="ECO:0007669"/>
    <property type="project" value="UniProtKB-KW"/>
</dbReference>
<dbReference type="SUPFAM" id="SSF56059">
    <property type="entry name" value="Glutathione synthetase ATP-binding domain-like"/>
    <property type="match status" value="1"/>
</dbReference>
<dbReference type="OrthoDB" id="9765468at2"/>
<feature type="domain" description="PEP-utilising enzyme mobile" evidence="1">
    <location>
        <begin position="420"/>
        <end position="500"/>
    </location>
</feature>
<dbReference type="AlphaFoldDB" id="A0A512NE16"/>
<comment type="caution">
    <text evidence="3">The sequence shown here is derived from an EMBL/GenBank/DDBJ whole genome shotgun (WGS) entry which is preliminary data.</text>
</comment>
<evidence type="ECO:0000313" key="4">
    <source>
        <dbReference type="Proteomes" id="UP000321058"/>
    </source>
</evidence>
<dbReference type="InterPro" id="IPR036637">
    <property type="entry name" value="Phosphohistidine_dom_sf"/>
</dbReference>
<dbReference type="RefSeq" id="WP_147151559.1">
    <property type="nucleotide sequence ID" value="NZ_BKAJ01000075.1"/>
</dbReference>
<organism evidence="3 4">
    <name type="scientific">Reyranella soli</name>
    <dbReference type="NCBI Taxonomy" id="1230389"/>
    <lineage>
        <taxon>Bacteria</taxon>
        <taxon>Pseudomonadati</taxon>
        <taxon>Pseudomonadota</taxon>
        <taxon>Alphaproteobacteria</taxon>
        <taxon>Hyphomicrobiales</taxon>
        <taxon>Reyranellaceae</taxon>
        <taxon>Reyranella</taxon>
    </lineage>
</organism>
<evidence type="ECO:0000259" key="1">
    <source>
        <dbReference type="Pfam" id="PF00391"/>
    </source>
</evidence>
<keyword evidence="3" id="KW-0418">Kinase</keyword>
<keyword evidence="3" id="KW-0808">Transferase</keyword>
<protein>
    <submittedName>
        <fullName evidence="3">Pyruvate, phosphate dikinase</fullName>
    </submittedName>
</protein>
<dbReference type="Gene3D" id="3.50.30.10">
    <property type="entry name" value="Phosphohistidine domain"/>
    <property type="match status" value="1"/>
</dbReference>
<sequence>MTREPLFIASGFSSPAVTPELAGSKATELWHMAKLGLDVPPAFVLPTTLCAGANAGEGAALAAVENALAKGIAWLEERTGRRFGDSRAPLLVSARSGAAVSMPGMLQTVLDIGLNEESVHGLIRLNGNPRLAFDSWRRLIQSHAEVVGGLPAARFDQALAEMVKGEQVEGEAELDSEALERLATAYRDLALRAGHAVPDDPRRQLAQAARAVFQSWQSPRAVEYRRLNRISDDGGTAITVQAMVFGNSGPRSGAGVIFSRNPATGADEPYLDFLFDAQGEDVVSGRRTPVDASRLQARLPEVARRLIDGVKLIERTRHDAQDVEFTVEEGHLYFLQTRSAKRTPLAALSLAVAMVHEGLIDRPTALARLAAFDLSALAVSRFADNAAPAAEAISAAPGVASGRVAFSSARAKELAQDGAPVILVRPDTSTEDVAGFAVASGILTTVGGRTAHAAVVARQLGKVCLVGCRALAIDETRAEATIAGTPLREGDWLSLDGDVGTVVLGKRNIVSRPPEELAEVERWRSTAGMSPAAACGGN</sequence>
<dbReference type="PANTHER" id="PTHR22931">
    <property type="entry name" value="PHOSPHOENOLPYRUVATE DIKINASE-RELATED"/>
    <property type="match status" value="1"/>
</dbReference>
<dbReference type="PROSITE" id="PS00370">
    <property type="entry name" value="PEP_ENZYMES_PHOS_SITE"/>
    <property type="match status" value="1"/>
</dbReference>
<dbReference type="InterPro" id="IPR018274">
    <property type="entry name" value="PEP_util_AS"/>
</dbReference>
<proteinExistence type="predicted"/>
<dbReference type="NCBIfam" id="NF004531">
    <property type="entry name" value="PRK05878.1"/>
    <property type="match status" value="1"/>
</dbReference>
<dbReference type="GO" id="GO:0050242">
    <property type="term" value="F:pyruvate, phosphate dikinase activity"/>
    <property type="evidence" value="ECO:0007669"/>
    <property type="project" value="InterPro"/>
</dbReference>
<gene>
    <name evidence="3" type="ORF">RSO01_43490</name>
</gene>
<dbReference type="PANTHER" id="PTHR22931:SF9">
    <property type="entry name" value="PYRUVATE, PHOSPHATE DIKINASE 1, CHLOROPLASTIC"/>
    <property type="match status" value="1"/>
</dbReference>
<dbReference type="Gene3D" id="3.30.1490.20">
    <property type="entry name" value="ATP-grasp fold, A domain"/>
    <property type="match status" value="1"/>
</dbReference>
<dbReference type="Gene3D" id="1.20.80.30">
    <property type="match status" value="1"/>
</dbReference>
<keyword evidence="4" id="KW-1185">Reference proteome</keyword>
<dbReference type="Gene3D" id="3.30.470.20">
    <property type="entry name" value="ATP-grasp fold, B domain"/>
    <property type="match status" value="1"/>
</dbReference>
<reference evidence="3 4" key="1">
    <citation type="submission" date="2019-07" db="EMBL/GenBank/DDBJ databases">
        <title>Whole genome shotgun sequence of Reyranella soli NBRC 108950.</title>
        <authorList>
            <person name="Hosoyama A."/>
            <person name="Uohara A."/>
            <person name="Ohji S."/>
            <person name="Ichikawa N."/>
        </authorList>
    </citation>
    <scope>NUCLEOTIDE SEQUENCE [LARGE SCALE GENOMIC DNA]</scope>
    <source>
        <strain evidence="3 4">NBRC 108950</strain>
    </source>
</reference>
<feature type="domain" description="Pyruvate phosphate dikinase AMP/ATP-binding" evidence="2">
    <location>
        <begin position="65"/>
        <end position="305"/>
    </location>
</feature>
<dbReference type="InterPro" id="IPR013815">
    <property type="entry name" value="ATP_grasp_subdomain_1"/>
</dbReference>
<dbReference type="Gene3D" id="1.10.189.10">
    <property type="entry name" value="Pyruvate Phosphate Dikinase, domain 2"/>
    <property type="match status" value="1"/>
</dbReference>
<evidence type="ECO:0000313" key="3">
    <source>
        <dbReference type="EMBL" id="GEP57183.1"/>
    </source>
</evidence>
<dbReference type="InterPro" id="IPR010121">
    <property type="entry name" value="Pyruvate_phosphate_dikinase"/>
</dbReference>
<accession>A0A512NE16</accession>
<dbReference type="SUPFAM" id="SSF52009">
    <property type="entry name" value="Phosphohistidine domain"/>
    <property type="match status" value="1"/>
</dbReference>
<dbReference type="Pfam" id="PF01326">
    <property type="entry name" value="PPDK_N"/>
    <property type="match status" value="1"/>
</dbReference>
<dbReference type="GO" id="GO:0005524">
    <property type="term" value="F:ATP binding"/>
    <property type="evidence" value="ECO:0007669"/>
    <property type="project" value="InterPro"/>
</dbReference>
<dbReference type="Pfam" id="PF00391">
    <property type="entry name" value="PEP-utilizers"/>
    <property type="match status" value="1"/>
</dbReference>
<dbReference type="InterPro" id="IPR008279">
    <property type="entry name" value="PEP-util_enz_mobile_dom"/>
</dbReference>
<dbReference type="Proteomes" id="UP000321058">
    <property type="component" value="Unassembled WGS sequence"/>
</dbReference>
<name>A0A512NE16_9HYPH</name>
<evidence type="ECO:0000259" key="2">
    <source>
        <dbReference type="Pfam" id="PF01326"/>
    </source>
</evidence>